<keyword evidence="1" id="KW-0472">Membrane</keyword>
<dbReference type="Proteomes" id="UP000054771">
    <property type="component" value="Unassembled WGS sequence"/>
</dbReference>
<organism evidence="2 3">
    <name type="scientific">Aspergillus calidoustus</name>
    <dbReference type="NCBI Taxonomy" id="454130"/>
    <lineage>
        <taxon>Eukaryota</taxon>
        <taxon>Fungi</taxon>
        <taxon>Dikarya</taxon>
        <taxon>Ascomycota</taxon>
        <taxon>Pezizomycotina</taxon>
        <taxon>Eurotiomycetes</taxon>
        <taxon>Eurotiomycetidae</taxon>
        <taxon>Eurotiales</taxon>
        <taxon>Aspergillaceae</taxon>
        <taxon>Aspergillus</taxon>
        <taxon>Aspergillus subgen. Nidulantes</taxon>
    </lineage>
</organism>
<evidence type="ECO:0000256" key="1">
    <source>
        <dbReference type="SAM" id="Phobius"/>
    </source>
</evidence>
<proteinExistence type="predicted"/>
<gene>
    <name evidence="2" type="ORF">ASPCAL09712</name>
</gene>
<name>A0A0U5G494_ASPCI</name>
<sequence length="180" mass="20131">MPELYSSMRNRRRDELAQLADQHIQRDLQPDDREALKSAARKVSLWTTVGSAVGIGLGLYAAFRLRSSRKAFFEAFRAQEKPIKVVFVDGRTESIPDLTPLLKPTTLGDFATYFFASAGGLFLGGELGFLGGAASGSRSLTKDPERKKRVENAFRHFRADLLRKEAEELDKGRSVTDEMF</sequence>
<protein>
    <recommendedName>
        <fullName evidence="4">Transmembrane protein</fullName>
    </recommendedName>
</protein>
<dbReference type="OrthoDB" id="3365267at2759"/>
<feature type="transmembrane region" description="Helical" evidence="1">
    <location>
        <begin position="43"/>
        <end position="63"/>
    </location>
</feature>
<reference evidence="3" key="1">
    <citation type="journal article" date="2016" name="Genome Announc.">
        <title>Draft genome sequences of fungus Aspergillus calidoustus.</title>
        <authorList>
            <person name="Horn F."/>
            <person name="Linde J."/>
            <person name="Mattern D.J."/>
            <person name="Walther G."/>
            <person name="Guthke R."/>
            <person name="Scherlach K."/>
            <person name="Martin K."/>
            <person name="Brakhage A.A."/>
            <person name="Petzke L."/>
            <person name="Valiante V."/>
        </authorList>
    </citation>
    <scope>NUCLEOTIDE SEQUENCE [LARGE SCALE GENOMIC DNA]</scope>
    <source>
        <strain evidence="3">SF006504</strain>
    </source>
</reference>
<keyword evidence="1" id="KW-1133">Transmembrane helix</keyword>
<dbReference type="STRING" id="454130.A0A0U5G494"/>
<evidence type="ECO:0000313" key="2">
    <source>
        <dbReference type="EMBL" id="CEL06539.1"/>
    </source>
</evidence>
<evidence type="ECO:0000313" key="3">
    <source>
        <dbReference type="Proteomes" id="UP000054771"/>
    </source>
</evidence>
<feature type="transmembrane region" description="Helical" evidence="1">
    <location>
        <begin position="110"/>
        <end position="130"/>
    </location>
</feature>
<keyword evidence="1" id="KW-0812">Transmembrane</keyword>
<accession>A0A0U5G494</accession>
<keyword evidence="3" id="KW-1185">Reference proteome</keyword>
<evidence type="ECO:0008006" key="4">
    <source>
        <dbReference type="Google" id="ProtNLM"/>
    </source>
</evidence>
<dbReference type="AlphaFoldDB" id="A0A0U5G494"/>
<dbReference type="EMBL" id="CDMC01000008">
    <property type="protein sequence ID" value="CEL06539.1"/>
    <property type="molecule type" value="Genomic_DNA"/>
</dbReference>
<dbReference type="OMA" id="YFNAFRA"/>